<dbReference type="AlphaFoldDB" id="X0UPW8"/>
<organism evidence="1">
    <name type="scientific">marine sediment metagenome</name>
    <dbReference type="NCBI Taxonomy" id="412755"/>
    <lineage>
        <taxon>unclassified sequences</taxon>
        <taxon>metagenomes</taxon>
        <taxon>ecological metagenomes</taxon>
    </lineage>
</organism>
<accession>X0UPW8</accession>
<dbReference type="InterPro" id="IPR036188">
    <property type="entry name" value="FAD/NAD-bd_sf"/>
</dbReference>
<sequence>MVNEKKSDICIIGAGIGGLTASAVLAKQGYNVKIFEKESWK</sequence>
<dbReference type="SUPFAM" id="SSF51905">
    <property type="entry name" value="FAD/NAD(P)-binding domain"/>
    <property type="match status" value="1"/>
</dbReference>
<name>X0UPW8_9ZZZZ</name>
<dbReference type="Gene3D" id="3.50.50.60">
    <property type="entry name" value="FAD/NAD(P)-binding domain"/>
    <property type="match status" value="1"/>
</dbReference>
<reference evidence="1" key="1">
    <citation type="journal article" date="2014" name="Front. Microbiol.">
        <title>High frequency of phylogenetically diverse reductive dehalogenase-homologous genes in deep subseafloor sedimentary metagenomes.</title>
        <authorList>
            <person name="Kawai M."/>
            <person name="Futagami T."/>
            <person name="Toyoda A."/>
            <person name="Takaki Y."/>
            <person name="Nishi S."/>
            <person name="Hori S."/>
            <person name="Arai W."/>
            <person name="Tsubouchi T."/>
            <person name="Morono Y."/>
            <person name="Uchiyama I."/>
            <person name="Ito T."/>
            <person name="Fujiyama A."/>
            <person name="Inagaki F."/>
            <person name="Takami H."/>
        </authorList>
    </citation>
    <scope>NUCLEOTIDE SEQUENCE</scope>
    <source>
        <strain evidence="1">Expedition CK06-06</strain>
    </source>
</reference>
<gene>
    <name evidence="1" type="ORF">S01H1_34946</name>
</gene>
<comment type="caution">
    <text evidence="1">The sequence shown here is derived from an EMBL/GenBank/DDBJ whole genome shotgun (WGS) entry which is preliminary data.</text>
</comment>
<dbReference type="EMBL" id="BARS01021796">
    <property type="protein sequence ID" value="GAG07730.1"/>
    <property type="molecule type" value="Genomic_DNA"/>
</dbReference>
<protein>
    <recommendedName>
        <fullName evidence="2">FAD-dependent oxidoreductase 2 FAD binding domain-containing protein</fullName>
    </recommendedName>
</protein>
<evidence type="ECO:0008006" key="2">
    <source>
        <dbReference type="Google" id="ProtNLM"/>
    </source>
</evidence>
<dbReference type="Pfam" id="PF13450">
    <property type="entry name" value="NAD_binding_8"/>
    <property type="match status" value="1"/>
</dbReference>
<proteinExistence type="predicted"/>
<evidence type="ECO:0000313" key="1">
    <source>
        <dbReference type="EMBL" id="GAG07730.1"/>
    </source>
</evidence>